<dbReference type="STRING" id="1909395.BKM31_22265"/>
<proteinExistence type="inferred from homology"/>
<dbReference type="Gene3D" id="3.40.50.11710">
    <property type="entry name" value="Cyclodipeptide synthase"/>
    <property type="match status" value="2"/>
</dbReference>
<dbReference type="InterPro" id="IPR030903">
    <property type="entry name" value="CDPS"/>
</dbReference>
<keyword evidence="2" id="KW-0808">Transferase</keyword>
<dbReference type="GO" id="GO:0016755">
    <property type="term" value="F:aminoacyltransferase activity"/>
    <property type="evidence" value="ECO:0007669"/>
    <property type="project" value="InterPro"/>
</dbReference>
<name>A0A1V0A0S8_9ACTN</name>
<evidence type="ECO:0000313" key="4">
    <source>
        <dbReference type="EMBL" id="AQZ63821.1"/>
    </source>
</evidence>
<evidence type="ECO:0000256" key="2">
    <source>
        <dbReference type="ARBA" id="ARBA00022679"/>
    </source>
</evidence>
<dbReference type="InterPro" id="IPR038622">
    <property type="entry name" value="CDPS_sf"/>
</dbReference>
<evidence type="ECO:0000256" key="3">
    <source>
        <dbReference type="ARBA" id="ARBA00030771"/>
    </source>
</evidence>
<dbReference type="Pfam" id="PF16715">
    <property type="entry name" value="CDPS"/>
    <property type="match status" value="2"/>
</dbReference>
<sequence length="266" mass="29009">MSPTSSRPPEGDPLVLDARPYTPACGKLLARGEHALIGVSANNGYFTQRRLTALLEWAWRRFATIDVVYADLHLDSMLVAAGYPPHKAPARAARAVRDTRRRIRRAVESIEAVRVPEVIGTAGVVGATGSVGTVGVRGATMARVRVRSLSQCVELPGYRAVRRRLEDVAARDERVGRACEDHVRHVLRAQNGGAPPPGREAEMVRAGLAYLWAELPTLFNTPEVFGVPSSVLCYHKTMPVLHSLYGATAIRHEAQGYVVVRPRDPA</sequence>
<dbReference type="Proteomes" id="UP000190797">
    <property type="component" value="Chromosome"/>
</dbReference>
<dbReference type="OrthoDB" id="2895472at2"/>
<protein>
    <recommendedName>
        <fullName evidence="3">Cyclodipeptide synthase</fullName>
    </recommendedName>
</protein>
<dbReference type="KEGG" id="noa:BKM31_22265"/>
<reference evidence="5" key="1">
    <citation type="journal article" date="2017" name="Med. Chem. Commun.">
        <title>Nonomuraea sp. ATCC 55076 harbours the largest actinomycete chromosome to date and the kistamicin biosynthetic gene cluster.</title>
        <authorList>
            <person name="Nazari B."/>
            <person name="Forneris C.C."/>
            <person name="Gibson M.I."/>
            <person name="Moon K."/>
            <person name="Schramma K.R."/>
            <person name="Seyedsayamdost M.R."/>
        </authorList>
    </citation>
    <scope>NUCLEOTIDE SEQUENCE [LARGE SCALE GENOMIC DNA]</scope>
    <source>
        <strain evidence="5">ATCC 55076</strain>
    </source>
</reference>
<dbReference type="NCBIfam" id="TIGR04539">
    <property type="entry name" value="tRNA_cyclodipep"/>
    <property type="match status" value="2"/>
</dbReference>
<accession>A0A1V0A0S8</accession>
<dbReference type="EMBL" id="CP017717">
    <property type="protein sequence ID" value="AQZ63821.1"/>
    <property type="molecule type" value="Genomic_DNA"/>
</dbReference>
<gene>
    <name evidence="4" type="ORF">BKM31_22265</name>
</gene>
<comment type="similarity">
    <text evidence="1">Belongs to the CDPS family.</text>
</comment>
<dbReference type="AlphaFoldDB" id="A0A1V0A0S8"/>
<evidence type="ECO:0000256" key="1">
    <source>
        <dbReference type="ARBA" id="ARBA00006034"/>
    </source>
</evidence>
<evidence type="ECO:0000313" key="5">
    <source>
        <dbReference type="Proteomes" id="UP000190797"/>
    </source>
</evidence>
<organism evidence="4 5">
    <name type="scientific">[Actinomadura] parvosata subsp. kistnae</name>
    <dbReference type="NCBI Taxonomy" id="1909395"/>
    <lineage>
        <taxon>Bacteria</taxon>
        <taxon>Bacillati</taxon>
        <taxon>Actinomycetota</taxon>
        <taxon>Actinomycetes</taxon>
        <taxon>Streptosporangiales</taxon>
        <taxon>Streptosporangiaceae</taxon>
        <taxon>Nonomuraea</taxon>
    </lineage>
</organism>
<keyword evidence="5" id="KW-1185">Reference proteome</keyword>
<dbReference type="RefSeq" id="WP_080040009.1">
    <property type="nucleotide sequence ID" value="NZ_CP017717.1"/>
</dbReference>